<evidence type="ECO:0000256" key="1">
    <source>
        <dbReference type="ARBA" id="ARBA00009018"/>
    </source>
</evidence>
<proteinExistence type="inferred from homology"/>
<protein>
    <recommendedName>
        <fullName evidence="7 8">Dephospho-CoA kinase</fullName>
        <ecNumber evidence="7 8">2.7.1.24</ecNumber>
    </recommendedName>
    <alternativeName>
        <fullName evidence="7">Dephosphocoenzyme A kinase</fullName>
    </alternativeName>
</protein>
<keyword evidence="4 7" id="KW-0067">ATP-binding</keyword>
<dbReference type="Proteomes" id="UP000189733">
    <property type="component" value="Unassembled WGS sequence"/>
</dbReference>
<dbReference type="InterPro" id="IPR006225">
    <property type="entry name" value="PsdUridine_synth_RluC/D"/>
</dbReference>
<dbReference type="InterPro" id="IPR020103">
    <property type="entry name" value="PsdUridine_synth_cat_dom_sf"/>
</dbReference>
<dbReference type="SUPFAM" id="SSF52540">
    <property type="entry name" value="P-loop containing nucleoside triphosphate hydrolases"/>
    <property type="match status" value="1"/>
</dbReference>
<keyword evidence="6" id="KW-0413">Isomerase</keyword>
<keyword evidence="3 7" id="KW-0547">Nucleotide-binding</keyword>
<comment type="similarity">
    <text evidence="1 7">Belongs to the CoaE family.</text>
</comment>
<dbReference type="CDD" id="cd02022">
    <property type="entry name" value="DPCK"/>
    <property type="match status" value="1"/>
</dbReference>
<organism evidence="12 13">
    <name type="scientific">Desulfobaculum bizertense DSM 18034</name>
    <dbReference type="NCBI Taxonomy" id="1121442"/>
    <lineage>
        <taxon>Bacteria</taxon>
        <taxon>Pseudomonadati</taxon>
        <taxon>Thermodesulfobacteriota</taxon>
        <taxon>Desulfovibrionia</taxon>
        <taxon>Desulfovibrionales</taxon>
        <taxon>Desulfovibrionaceae</taxon>
        <taxon>Desulfobaculum</taxon>
    </lineage>
</organism>
<evidence type="ECO:0000256" key="4">
    <source>
        <dbReference type="ARBA" id="ARBA00022840"/>
    </source>
</evidence>
<dbReference type="GO" id="GO:0005524">
    <property type="term" value="F:ATP binding"/>
    <property type="evidence" value="ECO:0007669"/>
    <property type="project" value="UniProtKB-UniRule"/>
</dbReference>
<dbReference type="InterPro" id="IPR036986">
    <property type="entry name" value="S4_RNA-bd_sf"/>
</dbReference>
<dbReference type="NCBIfam" id="TIGR00152">
    <property type="entry name" value="dephospho-CoA kinase"/>
    <property type="match status" value="1"/>
</dbReference>
<dbReference type="InterPro" id="IPR001977">
    <property type="entry name" value="Depp_CoAkinase"/>
</dbReference>
<name>A0A1T4VNH5_9BACT</name>
<dbReference type="PROSITE" id="PS01129">
    <property type="entry name" value="PSI_RLU"/>
    <property type="match status" value="1"/>
</dbReference>
<accession>A0A1T4VNH5</accession>
<evidence type="ECO:0000256" key="6">
    <source>
        <dbReference type="ARBA" id="ARBA00023235"/>
    </source>
</evidence>
<dbReference type="STRING" id="1121442.SAMN02745702_00611"/>
<evidence type="ECO:0000256" key="8">
    <source>
        <dbReference type="NCBIfam" id="TIGR00152"/>
    </source>
</evidence>
<evidence type="ECO:0000313" key="13">
    <source>
        <dbReference type="Proteomes" id="UP000189733"/>
    </source>
</evidence>
<dbReference type="Gene3D" id="3.40.50.300">
    <property type="entry name" value="P-loop containing nucleotide triphosphate hydrolases"/>
    <property type="match status" value="1"/>
</dbReference>
<dbReference type="PROSITE" id="PS51219">
    <property type="entry name" value="DPCK"/>
    <property type="match status" value="1"/>
</dbReference>
<dbReference type="GO" id="GO:0120159">
    <property type="term" value="F:rRNA pseudouridine synthase activity"/>
    <property type="evidence" value="ECO:0007669"/>
    <property type="project" value="UniProtKB-ARBA"/>
</dbReference>
<dbReference type="Gene3D" id="3.30.2350.10">
    <property type="entry name" value="Pseudouridine synthase"/>
    <property type="match status" value="1"/>
</dbReference>
<dbReference type="AlphaFoldDB" id="A0A1T4VNH5"/>
<dbReference type="CDD" id="cd00165">
    <property type="entry name" value="S4"/>
    <property type="match status" value="1"/>
</dbReference>
<feature type="domain" description="RNA-binding S4" evidence="11">
    <location>
        <begin position="8"/>
        <end position="76"/>
    </location>
</feature>
<evidence type="ECO:0000313" key="12">
    <source>
        <dbReference type="EMBL" id="SKA66520.1"/>
    </source>
</evidence>
<dbReference type="UniPathway" id="UPA00241">
    <property type="reaction ID" value="UER00356"/>
</dbReference>
<comment type="function">
    <text evidence="7">Catalyzes the phosphorylation of the 3'-hydroxyl group of dephosphocoenzyme A to form coenzyme A.</text>
</comment>
<dbReference type="NCBIfam" id="TIGR00005">
    <property type="entry name" value="rluA_subfam"/>
    <property type="match status" value="1"/>
</dbReference>
<dbReference type="PANTHER" id="PTHR21600">
    <property type="entry name" value="MITOCHONDRIAL RNA PSEUDOURIDINE SYNTHASE"/>
    <property type="match status" value="1"/>
</dbReference>
<keyword evidence="10" id="KW-0694">RNA-binding</keyword>
<dbReference type="SUPFAM" id="SSF55174">
    <property type="entry name" value="Alpha-L RNA-binding motif"/>
    <property type="match status" value="1"/>
</dbReference>
<sequence length="529" mass="59157">MPHAMAGSRLDVYLSGEFKDQGLSRSKIQQLIKAGKVTVDGTQVKQPKLKLSGGEQVECAVELDNGVLTPEEGALEIHYEDEQLVVVNKEAGLTVHPAPSQRTNTLVQRMLSRYPKLGEMEGERPGIVHRIDKDTSGIMVVALDEATRLAVAEDFAERRIHKEYLALVHGVPQCTTGQKEGEITAPIGRDPKHKTKMAVMEKGGREARSAWRVLWTSPDESASLVRVKIFTGRTHQIRVHMAHIGHPLLGDQVYGARLHKEWCRKVGNAEELAPRQMLHAWHLSLTHPKTGKLMDWKQAPPEDFQRLLLHLGQQVQRIGVIGMPGCGKSALNACLEHCGCPVFSADAEVVAQYEAGGDAWTLIRQRFGERFAPEGECVAKRELFAAMKDSEVFRKELQAIVHPLVEHAAKEFFAEHAAKPCAVAEVPLLIEGQWKEQGWVDLVVGVRCDEDQRRQRLVARGWDDETIATVESWQWKAEDKLARCDEIVENSGTLEDLQTQAAALCERLAARRAEQKRVLQARFEKLWSA</sequence>
<comment type="catalytic activity">
    <reaction evidence="7">
        <text>3'-dephospho-CoA + ATP = ADP + CoA + H(+)</text>
        <dbReference type="Rhea" id="RHEA:18245"/>
        <dbReference type="ChEBI" id="CHEBI:15378"/>
        <dbReference type="ChEBI" id="CHEBI:30616"/>
        <dbReference type="ChEBI" id="CHEBI:57287"/>
        <dbReference type="ChEBI" id="CHEBI:57328"/>
        <dbReference type="ChEBI" id="CHEBI:456216"/>
        <dbReference type="EC" id="2.7.1.24"/>
    </reaction>
</comment>
<dbReference type="SMART" id="SM00363">
    <property type="entry name" value="S4"/>
    <property type="match status" value="1"/>
</dbReference>
<keyword evidence="7" id="KW-0418">Kinase</keyword>
<dbReference type="InterPro" id="IPR050188">
    <property type="entry name" value="RluA_PseudoU_synthase"/>
</dbReference>
<dbReference type="InterPro" id="IPR002942">
    <property type="entry name" value="S4_RNA-bd"/>
</dbReference>
<comment type="subcellular location">
    <subcellularLocation>
        <location evidence="7">Cytoplasm</location>
    </subcellularLocation>
</comment>
<dbReference type="GO" id="GO:0000455">
    <property type="term" value="P:enzyme-directed rRNA pseudouridine synthesis"/>
    <property type="evidence" value="ECO:0007669"/>
    <property type="project" value="TreeGrafter"/>
</dbReference>
<evidence type="ECO:0000259" key="11">
    <source>
        <dbReference type="SMART" id="SM00363"/>
    </source>
</evidence>
<dbReference type="CDD" id="cd02869">
    <property type="entry name" value="PseudoU_synth_RluA_like"/>
    <property type="match status" value="1"/>
</dbReference>
<gene>
    <name evidence="7" type="primary">coaE</name>
    <name evidence="12" type="ORF">SAMN02745702_00611</name>
</gene>
<dbReference type="GO" id="GO:0003723">
    <property type="term" value="F:RNA binding"/>
    <property type="evidence" value="ECO:0007669"/>
    <property type="project" value="UniProtKB-KW"/>
</dbReference>
<dbReference type="SUPFAM" id="SSF55120">
    <property type="entry name" value="Pseudouridine synthase"/>
    <property type="match status" value="1"/>
</dbReference>
<evidence type="ECO:0000256" key="10">
    <source>
        <dbReference type="PROSITE-ProRule" id="PRU00182"/>
    </source>
</evidence>
<evidence type="ECO:0000256" key="5">
    <source>
        <dbReference type="ARBA" id="ARBA00022993"/>
    </source>
</evidence>
<dbReference type="InterPro" id="IPR027417">
    <property type="entry name" value="P-loop_NTPase"/>
</dbReference>
<feature type="binding site" evidence="7">
    <location>
        <begin position="325"/>
        <end position="330"/>
    </location>
    <ligand>
        <name>ATP</name>
        <dbReference type="ChEBI" id="CHEBI:30616"/>
    </ligand>
</feature>
<evidence type="ECO:0000256" key="3">
    <source>
        <dbReference type="ARBA" id="ARBA00022741"/>
    </source>
</evidence>
<feature type="active site" evidence="9">
    <location>
        <position position="132"/>
    </location>
</feature>
<dbReference type="GO" id="GO:0005737">
    <property type="term" value="C:cytoplasm"/>
    <property type="evidence" value="ECO:0007669"/>
    <property type="project" value="UniProtKB-SubCell"/>
</dbReference>
<dbReference type="Gene3D" id="3.10.290.10">
    <property type="entry name" value="RNA-binding S4 domain"/>
    <property type="match status" value="1"/>
</dbReference>
<keyword evidence="7" id="KW-0808">Transferase</keyword>
<comment type="similarity">
    <text evidence="2">Belongs to the pseudouridine synthase RluA family.</text>
</comment>
<dbReference type="InterPro" id="IPR006224">
    <property type="entry name" value="PsdUridine_synth_RluA-like_CS"/>
</dbReference>
<dbReference type="PROSITE" id="PS50889">
    <property type="entry name" value="S4"/>
    <property type="match status" value="1"/>
</dbReference>
<keyword evidence="7" id="KW-0963">Cytoplasm</keyword>
<dbReference type="HAMAP" id="MF_00376">
    <property type="entry name" value="Dephospho_CoA_kinase"/>
    <property type="match status" value="1"/>
</dbReference>
<evidence type="ECO:0000256" key="7">
    <source>
        <dbReference type="HAMAP-Rule" id="MF_00376"/>
    </source>
</evidence>
<keyword evidence="13" id="KW-1185">Reference proteome</keyword>
<dbReference type="GO" id="GO:0015937">
    <property type="term" value="P:coenzyme A biosynthetic process"/>
    <property type="evidence" value="ECO:0007669"/>
    <property type="project" value="UniProtKB-UniRule"/>
</dbReference>
<dbReference type="Pfam" id="PF01479">
    <property type="entry name" value="S4"/>
    <property type="match status" value="1"/>
</dbReference>
<evidence type="ECO:0000256" key="9">
    <source>
        <dbReference type="PIRSR" id="PIRSR606225-1"/>
    </source>
</evidence>
<dbReference type="EMBL" id="FUYA01000002">
    <property type="protein sequence ID" value="SKA66520.1"/>
    <property type="molecule type" value="Genomic_DNA"/>
</dbReference>
<evidence type="ECO:0000256" key="2">
    <source>
        <dbReference type="ARBA" id="ARBA00010876"/>
    </source>
</evidence>
<dbReference type="Pfam" id="PF01121">
    <property type="entry name" value="CoaE"/>
    <property type="match status" value="1"/>
</dbReference>
<keyword evidence="5 7" id="KW-0173">Coenzyme A biosynthesis</keyword>
<reference evidence="12 13" key="1">
    <citation type="submission" date="2017-02" db="EMBL/GenBank/DDBJ databases">
        <authorList>
            <person name="Peterson S.W."/>
        </authorList>
    </citation>
    <scope>NUCLEOTIDE SEQUENCE [LARGE SCALE GENOMIC DNA]</scope>
    <source>
        <strain evidence="12 13">DSM 18034</strain>
    </source>
</reference>
<dbReference type="EC" id="2.7.1.24" evidence="7 8"/>
<dbReference type="InterPro" id="IPR006145">
    <property type="entry name" value="PsdUridine_synth_RsuA/RluA"/>
</dbReference>
<dbReference type="PANTHER" id="PTHR21600:SF44">
    <property type="entry name" value="RIBOSOMAL LARGE SUBUNIT PSEUDOURIDINE SYNTHASE D"/>
    <property type="match status" value="1"/>
</dbReference>
<dbReference type="Pfam" id="PF00849">
    <property type="entry name" value="PseudoU_synth_2"/>
    <property type="match status" value="1"/>
</dbReference>
<comment type="pathway">
    <text evidence="7">Cofactor biosynthesis; coenzyme A biosynthesis; CoA from (R)-pantothenate: step 5/5.</text>
</comment>
<dbReference type="GO" id="GO:0004140">
    <property type="term" value="F:dephospho-CoA kinase activity"/>
    <property type="evidence" value="ECO:0007669"/>
    <property type="project" value="UniProtKB-UniRule"/>
</dbReference>